<dbReference type="GO" id="GO:0030435">
    <property type="term" value="P:sporulation resulting in formation of a cellular spore"/>
    <property type="evidence" value="ECO:0007669"/>
    <property type="project" value="InterPro"/>
</dbReference>
<evidence type="ECO:0000313" key="4">
    <source>
        <dbReference type="Proteomes" id="UP000189777"/>
    </source>
</evidence>
<dbReference type="Proteomes" id="UP000189777">
    <property type="component" value="Unassembled WGS sequence"/>
</dbReference>
<dbReference type="AlphaFoldDB" id="A0A1T5IAS1"/>
<keyword evidence="4" id="KW-1185">Reference proteome</keyword>
<protein>
    <submittedName>
        <fullName evidence="3">SpoIID/LytB domain protein</fullName>
    </submittedName>
</protein>
<proteinExistence type="predicted"/>
<dbReference type="InterPro" id="IPR013693">
    <property type="entry name" value="SpoIID/LytB_N"/>
</dbReference>
<evidence type="ECO:0000259" key="2">
    <source>
        <dbReference type="Pfam" id="PF08486"/>
    </source>
</evidence>
<sequence>MTMTHEFSIQHTATPPFRRRRSRARSVLAAVVSGVLAAAGTVVGTTSAQAAVPSSFTLTGSGFGHGVGMPQYGAYQMARQGSASWDVLQHYYSGGKVAWRTTTGNNILVQVYGKDPVGRSGYGDTKTTTRVTVSGGDWRLGNEDGKTLAAGTGTETFDVTVTAGGRSRITVNGTKYYDQLLRINWSGTRYYKPTGKTAVATIAGAHGSYKHGRLTATARGGVPNITNDVLLNTEYLYGIAEMPSSWGLNGGLSALAAQAITARSYVVTKPLAAACRCNVVDDVRDQYYSGWKKESEGTGARYGKVWKKAVDATTSSRTRARVLTYGGTAVAAHYYSSSGGRTANSEDVWSSRIAYERSVSDPYSKAAPGNSYASWTRKLTQAQARTLFGLADVQSIRVSAKWSSGQARTLTATSSTGRTATVTGKADTIRSKVGARTTAGSMPAAWITKIAAG</sequence>
<dbReference type="NCBIfam" id="TIGR02669">
    <property type="entry name" value="SpoIID_LytB"/>
    <property type="match status" value="1"/>
</dbReference>
<feature type="compositionally biased region" description="Polar residues" evidence="1">
    <location>
        <begin position="1"/>
        <end position="13"/>
    </location>
</feature>
<dbReference type="InterPro" id="IPR013486">
    <property type="entry name" value="SpoIID/LytB"/>
</dbReference>
<dbReference type="EMBL" id="FUZQ01000001">
    <property type="protein sequence ID" value="SKC36113.1"/>
    <property type="molecule type" value="Genomic_DNA"/>
</dbReference>
<dbReference type="STRING" id="526729.SAMN04324258_0240"/>
<dbReference type="RefSeq" id="WP_079569900.1">
    <property type="nucleotide sequence ID" value="NZ_FUZQ01000001.1"/>
</dbReference>
<name>A0A1T5IAS1_9MICO</name>
<evidence type="ECO:0000313" key="3">
    <source>
        <dbReference type="EMBL" id="SKC36113.1"/>
    </source>
</evidence>
<organism evidence="3 4">
    <name type="scientific">Krasilnikoviella flava</name>
    <dbReference type="NCBI Taxonomy" id="526729"/>
    <lineage>
        <taxon>Bacteria</taxon>
        <taxon>Bacillati</taxon>
        <taxon>Actinomycetota</taxon>
        <taxon>Actinomycetes</taxon>
        <taxon>Micrococcales</taxon>
        <taxon>Promicromonosporaceae</taxon>
        <taxon>Krasilnikoviella</taxon>
    </lineage>
</organism>
<dbReference type="Pfam" id="PF08486">
    <property type="entry name" value="SpoIID"/>
    <property type="match status" value="1"/>
</dbReference>
<evidence type="ECO:0000256" key="1">
    <source>
        <dbReference type="SAM" id="MobiDB-lite"/>
    </source>
</evidence>
<dbReference type="OrthoDB" id="9773852at2"/>
<feature type="region of interest" description="Disordered" evidence="1">
    <location>
        <begin position="1"/>
        <end position="20"/>
    </location>
</feature>
<reference evidence="3 4" key="1">
    <citation type="submission" date="2017-02" db="EMBL/GenBank/DDBJ databases">
        <authorList>
            <person name="Peterson S.W."/>
        </authorList>
    </citation>
    <scope>NUCLEOTIDE SEQUENCE [LARGE SCALE GENOMIC DNA]</scope>
    <source>
        <strain evidence="3 4">DSM 21481</strain>
    </source>
</reference>
<gene>
    <name evidence="3" type="ORF">SAMN04324258_0240</name>
</gene>
<feature type="domain" description="Sporulation stage II protein D amidase enhancer LytB N-terminal" evidence="2">
    <location>
        <begin position="233"/>
        <end position="315"/>
    </location>
</feature>
<accession>A0A1T5IAS1</accession>